<proteinExistence type="predicted"/>
<name>A0AAU7W5X5_9MICO</name>
<evidence type="ECO:0008006" key="3">
    <source>
        <dbReference type="Google" id="ProtNLM"/>
    </source>
</evidence>
<keyword evidence="1" id="KW-0732">Signal</keyword>
<evidence type="ECO:0000313" key="2">
    <source>
        <dbReference type="EMBL" id="XBX81849.1"/>
    </source>
</evidence>
<dbReference type="RefSeq" id="WP_350347871.1">
    <property type="nucleotide sequence ID" value="NZ_CP158374.1"/>
</dbReference>
<dbReference type="EMBL" id="CP158374">
    <property type="protein sequence ID" value="XBX81849.1"/>
    <property type="molecule type" value="Genomic_DNA"/>
</dbReference>
<sequence>MRVRSTAAFVVSLAAAAALLSGCAGQWPDHRDLVGRLEGLEGVLAVTYDVGGGTLMPAEHRLEIVVEASLSEADARRIAQETCAKEVALSMLTVTTEDDLFTPGAVLNVHRPSAGVACIAERGMVDFARASAAMQELRPGYQGRFNVSLDRPADGPAWVSTSSTDRSRLVDAVRTLRAHLPGVGLEFEGEWDENRDEVLPDDVWLTVRLSAEADLDPFIPIIELADELGTGSVTVDDAGITVELLPETPAGASASLTELATQTGVALTVVPPPAPVP</sequence>
<accession>A0AAU7W5X5</accession>
<dbReference type="AlphaFoldDB" id="A0AAU7W5X5"/>
<feature type="signal peptide" evidence="1">
    <location>
        <begin position="1"/>
        <end position="26"/>
    </location>
</feature>
<reference evidence="2" key="1">
    <citation type="submission" date="2024-05" db="EMBL/GenBank/DDBJ databases">
        <authorList>
            <person name="Yu L."/>
        </authorList>
    </citation>
    <scope>NUCLEOTIDE SEQUENCE</scope>
    <source>
        <strain evidence="2">G08B096</strain>
    </source>
</reference>
<evidence type="ECO:0000256" key="1">
    <source>
        <dbReference type="SAM" id="SignalP"/>
    </source>
</evidence>
<dbReference type="PROSITE" id="PS51257">
    <property type="entry name" value="PROKAR_LIPOPROTEIN"/>
    <property type="match status" value="1"/>
</dbReference>
<protein>
    <recommendedName>
        <fullName evidence="3">Lipoprotein</fullName>
    </recommendedName>
</protein>
<gene>
    <name evidence="2" type="ORF">ABIQ69_14690</name>
</gene>
<organism evidence="2">
    <name type="scientific">Agromyces sp. G08B096</name>
    <dbReference type="NCBI Taxonomy" id="3156399"/>
    <lineage>
        <taxon>Bacteria</taxon>
        <taxon>Bacillati</taxon>
        <taxon>Actinomycetota</taxon>
        <taxon>Actinomycetes</taxon>
        <taxon>Micrococcales</taxon>
        <taxon>Microbacteriaceae</taxon>
        <taxon>Agromyces</taxon>
    </lineage>
</organism>
<feature type="chain" id="PRO_5043481938" description="Lipoprotein" evidence="1">
    <location>
        <begin position="27"/>
        <end position="277"/>
    </location>
</feature>